<feature type="compositionally biased region" description="Basic and acidic residues" evidence="4">
    <location>
        <begin position="170"/>
        <end position="237"/>
    </location>
</feature>
<dbReference type="Proteomes" id="UP000098510">
    <property type="component" value="Segment"/>
</dbReference>
<keyword evidence="3" id="KW-1048">Host nucleus</keyword>
<feature type="region of interest" description="Disordered" evidence="4">
    <location>
        <begin position="148"/>
        <end position="268"/>
    </location>
</feature>
<dbReference type="KEGG" id="vg:3289536"/>
<protein>
    <submittedName>
        <fullName evidence="5">U79</fullName>
    </submittedName>
</protein>
<name>O56296_HHV7R</name>
<feature type="compositionally biased region" description="Basic residues" evidence="4">
    <location>
        <begin position="448"/>
        <end position="462"/>
    </location>
</feature>
<dbReference type="Pfam" id="PF03064">
    <property type="entry name" value="U79_P34"/>
    <property type="match status" value="1"/>
</dbReference>
<feature type="region of interest" description="Disordered" evidence="4">
    <location>
        <begin position="412"/>
        <end position="476"/>
    </location>
</feature>
<dbReference type="GO" id="GO:0042025">
    <property type="term" value="C:host cell nucleus"/>
    <property type="evidence" value="ECO:0007669"/>
    <property type="project" value="UniProtKB-SubCell"/>
</dbReference>
<organismHost>
    <name type="scientific">Homo sapiens</name>
    <name type="common">Human</name>
    <dbReference type="NCBI Taxonomy" id="9606"/>
</organismHost>
<feature type="compositionally biased region" description="Polar residues" evidence="4">
    <location>
        <begin position="431"/>
        <end position="446"/>
    </location>
</feature>
<comment type="subcellular location">
    <subcellularLocation>
        <location evidence="1">Host nucleus</location>
    </subcellularLocation>
</comment>
<organism evidence="5 6">
    <name type="scientific">Human herpesvirus 7 (strain RK)</name>
    <name type="common">HHV-7</name>
    <name type="synonym">Human T lymphotropic virus</name>
    <dbReference type="NCBI Taxonomy" id="262398"/>
    <lineage>
        <taxon>Viruses</taxon>
        <taxon>Duplodnaviria</taxon>
        <taxon>Heunggongvirae</taxon>
        <taxon>Peploviricota</taxon>
        <taxon>Herviviricetes</taxon>
        <taxon>Herpesvirales</taxon>
        <taxon>Orthoherpesviridae</taxon>
        <taxon>Betaherpesvirinae</taxon>
        <taxon>Roseolovirus</taxon>
        <taxon>Roseolovirus humanbeta7</taxon>
        <taxon>Human betaherpesvirus 7</taxon>
    </lineage>
</organism>
<gene>
    <name evidence="5" type="primary">U79</name>
</gene>
<evidence type="ECO:0000256" key="3">
    <source>
        <dbReference type="ARBA" id="ARBA00022562"/>
    </source>
</evidence>
<evidence type="ECO:0000313" key="5">
    <source>
        <dbReference type="EMBL" id="AAC40792.1"/>
    </source>
</evidence>
<dbReference type="DNASU" id="3289536"/>
<comment type="similarity">
    <text evidence="2">Belongs to the herpesviridae U79/UL112 family.</text>
</comment>
<accession>O56296</accession>
<sequence length="506" mass="58463">MIAEDREYGTFESVTQAYQQIISHTLQLRRYEFETGCMIMFSANSGKCEMLSNGWISMISWTSETDTAGSLTLDICTEGGQCKTYSARGHILCSKNITSISQKNEGKEKVLTICHDNGKLHLTYITVLKSGLDCDIKDQKLEKLFEKEHAERKKQDDDYKKKALKQKDKRRSEQKILEDCDKKDEKKRMDDTEKRKLQEDRRNEKQDLKKRVDDTEKRKLEDDRRNEKQDLEDASKEKRMKVHHEKRHAEEQANEEVASSSQLSSRIPEGALSPTISIDLQEYQEFEDFDKRICGQGKNQDAVCKKVQSDESFCINKPLEQFREKLIKITHEAVQQSLLQSRGKNEDNKKDVTQNVKFADENMNFAGGSKCTSKTKHIEDQQIQFGAQNRFVPICEIKPFIDVNLLKSNVRGRRSTRGRRNSNSARFSASTFEQPIETSEMLTVSTRSRGRSRGRPRGRGRSRNMSMRQTPREVEDMLPIVLDSDSDTETLRRNEDLLASSILQTL</sequence>
<dbReference type="OrthoDB" id="15859at10239"/>
<dbReference type="EMBL" id="AF037218">
    <property type="protein sequence ID" value="AAC40792.1"/>
    <property type="molecule type" value="Genomic_DNA"/>
</dbReference>
<dbReference type="RefSeq" id="YP_073818.1">
    <property type="nucleotide sequence ID" value="NC_001716.2"/>
</dbReference>
<reference evidence="5 6" key="1">
    <citation type="journal article" date="1998" name="Virology">
        <title>The DNA sequence of the RK strain of human herpesvirus 7.</title>
        <authorList>
            <person name="Megaw A.G."/>
            <person name="Rapaport D."/>
            <person name="Avidor B."/>
            <person name="Frenkel N."/>
            <person name="Davison A.J."/>
        </authorList>
    </citation>
    <scope>NUCLEOTIDE SEQUENCE [LARGE SCALE GENOMIC DNA]</scope>
    <source>
        <strain evidence="5 6">RK</strain>
    </source>
</reference>
<proteinExistence type="inferred from homology"/>
<dbReference type="GeneID" id="3289536"/>
<dbReference type="InterPro" id="IPR004138">
    <property type="entry name" value="U79_P34"/>
</dbReference>
<keyword evidence="6" id="KW-1185">Reference proteome</keyword>
<evidence type="ECO:0000256" key="2">
    <source>
        <dbReference type="ARBA" id="ARBA00006651"/>
    </source>
</evidence>
<evidence type="ECO:0000313" key="6">
    <source>
        <dbReference type="Proteomes" id="UP000098510"/>
    </source>
</evidence>
<evidence type="ECO:0000256" key="1">
    <source>
        <dbReference type="ARBA" id="ARBA00004147"/>
    </source>
</evidence>
<feature type="compositionally biased region" description="Basic and acidic residues" evidence="4">
    <location>
        <begin position="148"/>
        <end position="161"/>
    </location>
</feature>
<evidence type="ECO:0000256" key="4">
    <source>
        <dbReference type="SAM" id="MobiDB-lite"/>
    </source>
</evidence>
<feature type="compositionally biased region" description="Low complexity" evidence="4">
    <location>
        <begin position="421"/>
        <end position="430"/>
    </location>
</feature>